<proteinExistence type="predicted"/>
<reference evidence="1 2" key="1">
    <citation type="submission" date="2016-11" db="EMBL/GenBank/DDBJ databases">
        <authorList>
            <person name="Jaros S."/>
            <person name="Januszkiewicz K."/>
            <person name="Wedrychowicz H."/>
        </authorList>
    </citation>
    <scope>NUCLEOTIDE SEQUENCE [LARGE SCALE GENOMIC DNA]</scope>
    <source>
        <strain evidence="1 2">DSM 15930</strain>
    </source>
</reference>
<dbReference type="STRING" id="1120996.SAMN02746066_03408"/>
<evidence type="ECO:0000313" key="2">
    <source>
        <dbReference type="Proteomes" id="UP000184038"/>
    </source>
</evidence>
<dbReference type="Proteomes" id="UP000184038">
    <property type="component" value="Unassembled WGS sequence"/>
</dbReference>
<sequence>MYQHGVRTKENPTSLSAPIVSKNGPQIVFGTAPINLIVDPSSAVNKLVIANTMEEAKGQLGYSDDFDNYTLCQSMKATFEVFKVAPIIFCNVLDPAIHKKANEEKSVQVSNNQATYDVKGVLLSTVVVKKDSTALTVNIDYILEFDDNGYVVITLVAGGAGESATTLKVTSDSIDPSKVTTTDIIGGYDSETGVETGLELVRQVYPKFNLPPGLIIAPGWSKNKTVAAAMVAKCTEINGVFNTECIIDFDTTTVKKYTQLETAKETLGVVSSHAILTWPMLKIDDVKYSFSALLAALIYYTDANNSDVPNLSPSNKLLGVSATVLNDGTEVMLDQVQANEINALGIVTALNFGGWKSWGNNTACYPDIKDPKDRWICCRRFFSWWGNNFIIDFANKVDELTNFRLIESIVDAENIKGNSYTAQNMCAGAKIQYLTTDNPIENILDGKVVFRQYLAPYTPAEDILNILEFDPSMIESALGGE</sequence>
<accession>A0A1M7LU03</accession>
<gene>
    <name evidence="1" type="ORF">SAMN02746066_03408</name>
</gene>
<dbReference type="AlphaFoldDB" id="A0A1M7LU03"/>
<evidence type="ECO:0000313" key="1">
    <source>
        <dbReference type="EMBL" id="SHM81802.1"/>
    </source>
</evidence>
<dbReference type="RefSeq" id="WP_073289606.1">
    <property type="nucleotide sequence ID" value="NZ_FRCP01000018.1"/>
</dbReference>
<protein>
    <recommendedName>
        <fullName evidence="3">Phage tail sheath family protein</fullName>
    </recommendedName>
</protein>
<evidence type="ECO:0008006" key="3">
    <source>
        <dbReference type="Google" id="ProtNLM"/>
    </source>
</evidence>
<dbReference type="EMBL" id="FRCP01000018">
    <property type="protein sequence ID" value="SHM81802.1"/>
    <property type="molecule type" value="Genomic_DNA"/>
</dbReference>
<organism evidence="1 2">
    <name type="scientific">Anaerosporobacter mobilis DSM 15930</name>
    <dbReference type="NCBI Taxonomy" id="1120996"/>
    <lineage>
        <taxon>Bacteria</taxon>
        <taxon>Bacillati</taxon>
        <taxon>Bacillota</taxon>
        <taxon>Clostridia</taxon>
        <taxon>Lachnospirales</taxon>
        <taxon>Lachnospiraceae</taxon>
        <taxon>Anaerosporobacter</taxon>
    </lineage>
</organism>
<keyword evidence="2" id="KW-1185">Reference proteome</keyword>
<name>A0A1M7LU03_9FIRM</name>
<dbReference type="OrthoDB" id="9767864at2"/>